<keyword evidence="1" id="KW-0732">Signal</keyword>
<feature type="signal peptide" evidence="1">
    <location>
        <begin position="1"/>
        <end position="30"/>
    </location>
</feature>
<protein>
    <submittedName>
        <fullName evidence="2">Uncharacterized protein</fullName>
    </submittedName>
</protein>
<reference evidence="2" key="1">
    <citation type="submission" date="2014-11" db="EMBL/GenBank/DDBJ databases">
        <authorList>
            <person name="Otto D Thomas"/>
            <person name="Naeem Raeece"/>
        </authorList>
    </citation>
    <scope>NUCLEOTIDE SEQUENCE</scope>
</reference>
<accession>A0A0G4I5T0</accession>
<organism evidence="2">
    <name type="scientific">Chromera velia CCMP2878</name>
    <dbReference type="NCBI Taxonomy" id="1169474"/>
    <lineage>
        <taxon>Eukaryota</taxon>
        <taxon>Sar</taxon>
        <taxon>Alveolata</taxon>
        <taxon>Colpodellida</taxon>
        <taxon>Chromeraceae</taxon>
        <taxon>Chromera</taxon>
    </lineage>
</organism>
<gene>
    <name evidence="2" type="ORF">Cvel_11188</name>
</gene>
<dbReference type="VEuPathDB" id="CryptoDB:Cvel_11188"/>
<dbReference type="EMBL" id="CDMZ01005198">
    <property type="protein sequence ID" value="CEM52269.1"/>
    <property type="molecule type" value="Genomic_DNA"/>
</dbReference>
<evidence type="ECO:0000313" key="2">
    <source>
        <dbReference type="EMBL" id="CEM52269.1"/>
    </source>
</evidence>
<dbReference type="AlphaFoldDB" id="A0A0G4I5T0"/>
<proteinExistence type="predicted"/>
<name>A0A0G4I5T0_9ALVE</name>
<sequence length="210" mass="23148">MSSSVRPMAWQKVAVAICAVSVSLLDVGEAAFMGARGAPHRPLADVAPGADYVYEGDLCKTWLLVCEYDEAYKNMKFKKGVTLRDGKVLVTLNFDRTARYGVGKTKRGGVPGIWQLRRGVASPAGKLCVEIDKNPDEVASDTLMFEVSAKKKVVDRGYTGLLRFGEGSIYLRDAGTFIFAGWPKKIGTFRIKLDLPPPKVDMSIRFPWPR</sequence>
<feature type="chain" id="PRO_5005192373" evidence="1">
    <location>
        <begin position="31"/>
        <end position="210"/>
    </location>
</feature>
<evidence type="ECO:0000256" key="1">
    <source>
        <dbReference type="SAM" id="SignalP"/>
    </source>
</evidence>